<feature type="transmembrane region" description="Helical" evidence="1">
    <location>
        <begin position="43"/>
        <end position="63"/>
    </location>
</feature>
<dbReference type="Proteomes" id="UP000235881">
    <property type="component" value="Unassembled WGS sequence"/>
</dbReference>
<keyword evidence="1" id="KW-0472">Membrane</keyword>
<keyword evidence="1" id="KW-1133">Transmembrane helix</keyword>
<accession>A0A8E2QCN4</accession>
<organism evidence="2 3">
    <name type="scientific">Stutzerimonas degradans</name>
    <dbReference type="NCBI Taxonomy" id="2968968"/>
    <lineage>
        <taxon>Bacteria</taxon>
        <taxon>Pseudomonadati</taxon>
        <taxon>Pseudomonadota</taxon>
        <taxon>Gammaproteobacteria</taxon>
        <taxon>Pseudomonadales</taxon>
        <taxon>Pseudomonadaceae</taxon>
        <taxon>Stutzerimonas</taxon>
    </lineage>
</organism>
<dbReference type="EMBL" id="POUK01000006">
    <property type="protein sequence ID" value="PNF75570.1"/>
    <property type="molecule type" value="Genomic_DNA"/>
</dbReference>
<dbReference type="AlphaFoldDB" id="A0A8E2QCN4"/>
<evidence type="ECO:0000313" key="3">
    <source>
        <dbReference type="Proteomes" id="UP000235881"/>
    </source>
</evidence>
<gene>
    <name evidence="2" type="ORF">CXK95_16160</name>
</gene>
<reference evidence="2 3" key="1">
    <citation type="submission" date="2018-01" db="EMBL/GenBank/DDBJ databases">
        <title>Denitrification phenotypes of diverse strains of Pseudomonas stutzeri.</title>
        <authorList>
            <person name="Milligan D.A."/>
            <person name="Bergaust L."/>
            <person name="Bakken L.R."/>
            <person name="Frostegard A."/>
        </authorList>
    </citation>
    <scope>NUCLEOTIDE SEQUENCE [LARGE SCALE GENOMIC DNA]</scope>
    <source>
        <strain evidence="2 3">DSM 50238</strain>
    </source>
</reference>
<sequence length="64" mass="7110">MIASKDLPAACASRRLEHVEHAAAHSEQEEGHTMFKQKKFRQATLILVATAVILILPNLTRLFG</sequence>
<keyword evidence="3" id="KW-1185">Reference proteome</keyword>
<evidence type="ECO:0000313" key="2">
    <source>
        <dbReference type="EMBL" id="PNF75570.1"/>
    </source>
</evidence>
<evidence type="ECO:0000256" key="1">
    <source>
        <dbReference type="SAM" id="Phobius"/>
    </source>
</evidence>
<proteinExistence type="predicted"/>
<name>A0A8E2QCN4_9GAMM</name>
<keyword evidence="1" id="KW-0812">Transmembrane</keyword>
<protein>
    <submittedName>
        <fullName evidence="2">Uncharacterized protein</fullName>
    </submittedName>
</protein>
<comment type="caution">
    <text evidence="2">The sequence shown here is derived from an EMBL/GenBank/DDBJ whole genome shotgun (WGS) entry which is preliminary data.</text>
</comment>